<dbReference type="GO" id="GO:0003676">
    <property type="term" value="F:nucleic acid binding"/>
    <property type="evidence" value="ECO:0007669"/>
    <property type="project" value="InterPro"/>
</dbReference>
<dbReference type="EC" id="3.6.4.13" evidence="1"/>
<dbReference type="GO" id="GO:0003724">
    <property type="term" value="F:RNA helicase activity"/>
    <property type="evidence" value="ECO:0007669"/>
    <property type="project" value="UniProtKB-EC"/>
</dbReference>
<protein>
    <recommendedName>
        <fullName evidence="1">RNA helicase</fullName>
        <ecNumber evidence="1">3.6.4.13</ecNumber>
    </recommendedName>
</protein>
<name>A0AA39M0Q3_9BILA</name>
<dbReference type="SMART" id="SM00490">
    <property type="entry name" value="HELICc"/>
    <property type="match status" value="1"/>
</dbReference>
<sequence>MRGGPRGGGFGRGGPRGGGDRRDNFGGDRRDGNRGDRRDNFGGDRRDNFGGDRRGNFGGDRRDNFGGDRRDNFGGDRRESFGGDRRESFGGDRRNNFGGDRRESFGGDRRDNFGGDRRDNFGGDRRESFGGDRRDNFGSDRRDSYRDDRRGSYGGDEMPMKHAETSTANADPLLAVSVPSDATAFEGKPFDLTDAVGIRIEGGDGSHAMFRSLEAAELPEMMASNLKEMNVTKATPIQLLLLYLIKHKFEHDVLVQADTGAGKTLAYLVPLVSLIHSMRICSTKPAPFRPFAIIVLPTRETAMRVATEARQLVKNVSAQVAMSFEQMDPRETARDIRNGCDIVIGTPRRLLSHVEGGMRGIDSGIGGIKMDNFCWLVVDDADSYANDQEFKRLMDLLCVFALPEALLIRTSLSKNESDQFKRYMKSTAPFEVFGCRKTINFEWREVTTTDRRFQLLSDLELIRAAHEEMPKTVVFLDDKVVCDSICSFLNVNDILSLSLSSAANKEKREDVVSSWTSGKYKVLVCTNVAARGLKLRNVRFVINYDFPDVDTFAYRTLNSNRAGYRQHVITYFRQGETELARKTIEVLNRMRKAIPDFLYHNAGMQVPERD</sequence>
<dbReference type="Proteomes" id="UP001175271">
    <property type="component" value="Unassembled WGS sequence"/>
</dbReference>
<evidence type="ECO:0000256" key="4">
    <source>
        <dbReference type="ARBA" id="ARBA00022806"/>
    </source>
</evidence>
<dbReference type="GO" id="GO:0005524">
    <property type="term" value="F:ATP binding"/>
    <property type="evidence" value="ECO:0007669"/>
    <property type="project" value="UniProtKB-KW"/>
</dbReference>
<dbReference type="SUPFAM" id="SSF52540">
    <property type="entry name" value="P-loop containing nucleoside triphosphate hydrolases"/>
    <property type="match status" value="2"/>
</dbReference>
<organism evidence="9 10">
    <name type="scientific">Steinernema hermaphroditum</name>
    <dbReference type="NCBI Taxonomy" id="289476"/>
    <lineage>
        <taxon>Eukaryota</taxon>
        <taxon>Metazoa</taxon>
        <taxon>Ecdysozoa</taxon>
        <taxon>Nematoda</taxon>
        <taxon>Chromadorea</taxon>
        <taxon>Rhabditida</taxon>
        <taxon>Tylenchina</taxon>
        <taxon>Panagrolaimomorpha</taxon>
        <taxon>Strongyloidoidea</taxon>
        <taxon>Steinernematidae</taxon>
        <taxon>Steinernema</taxon>
    </lineage>
</organism>
<evidence type="ECO:0000313" key="10">
    <source>
        <dbReference type="Proteomes" id="UP001175271"/>
    </source>
</evidence>
<dbReference type="InterPro" id="IPR014001">
    <property type="entry name" value="Helicase_ATP-bd"/>
</dbReference>
<dbReference type="PANTHER" id="PTHR47958">
    <property type="entry name" value="ATP-DEPENDENT RNA HELICASE DBP3"/>
    <property type="match status" value="1"/>
</dbReference>
<dbReference type="PROSITE" id="PS51192">
    <property type="entry name" value="HELICASE_ATP_BIND_1"/>
    <property type="match status" value="1"/>
</dbReference>
<dbReference type="GO" id="GO:0016787">
    <property type="term" value="F:hydrolase activity"/>
    <property type="evidence" value="ECO:0007669"/>
    <property type="project" value="UniProtKB-KW"/>
</dbReference>
<dbReference type="Pfam" id="PF00270">
    <property type="entry name" value="DEAD"/>
    <property type="match status" value="1"/>
</dbReference>
<reference evidence="9" key="1">
    <citation type="submission" date="2023-06" db="EMBL/GenBank/DDBJ databases">
        <title>Genomic analysis of the entomopathogenic nematode Steinernema hermaphroditum.</title>
        <authorList>
            <person name="Schwarz E.M."/>
            <person name="Heppert J.K."/>
            <person name="Baniya A."/>
            <person name="Schwartz H.T."/>
            <person name="Tan C.-H."/>
            <person name="Antoshechkin I."/>
            <person name="Sternberg P.W."/>
            <person name="Goodrich-Blair H."/>
            <person name="Dillman A.R."/>
        </authorList>
    </citation>
    <scope>NUCLEOTIDE SEQUENCE</scope>
    <source>
        <strain evidence="9">PS9179</strain>
        <tissue evidence="9">Whole animal</tissue>
    </source>
</reference>
<evidence type="ECO:0000256" key="5">
    <source>
        <dbReference type="ARBA" id="ARBA00022840"/>
    </source>
</evidence>
<dbReference type="Gene3D" id="3.40.50.300">
    <property type="entry name" value="P-loop containing nucleotide triphosphate hydrolases"/>
    <property type="match status" value="2"/>
</dbReference>
<keyword evidence="10" id="KW-1185">Reference proteome</keyword>
<evidence type="ECO:0000259" key="7">
    <source>
        <dbReference type="PROSITE" id="PS51192"/>
    </source>
</evidence>
<dbReference type="SMART" id="SM00487">
    <property type="entry name" value="DEXDc"/>
    <property type="match status" value="1"/>
</dbReference>
<comment type="caution">
    <text evidence="9">The sequence shown here is derived from an EMBL/GenBank/DDBJ whole genome shotgun (WGS) entry which is preliminary data.</text>
</comment>
<dbReference type="InterPro" id="IPR027417">
    <property type="entry name" value="P-loop_NTPase"/>
</dbReference>
<feature type="compositionally biased region" description="Basic and acidic residues" evidence="6">
    <location>
        <begin position="18"/>
        <end position="151"/>
    </location>
</feature>
<dbReference type="Pfam" id="PF00271">
    <property type="entry name" value="Helicase_C"/>
    <property type="match status" value="1"/>
</dbReference>
<keyword evidence="4" id="KW-0347">Helicase</keyword>
<feature type="region of interest" description="Disordered" evidence="6">
    <location>
        <begin position="1"/>
        <end position="166"/>
    </location>
</feature>
<dbReference type="EMBL" id="JAUCMV010000002">
    <property type="protein sequence ID" value="KAK0416330.1"/>
    <property type="molecule type" value="Genomic_DNA"/>
</dbReference>
<dbReference type="InterPro" id="IPR001650">
    <property type="entry name" value="Helicase_C-like"/>
</dbReference>
<dbReference type="PROSITE" id="PS51194">
    <property type="entry name" value="HELICASE_CTER"/>
    <property type="match status" value="1"/>
</dbReference>
<evidence type="ECO:0000313" key="9">
    <source>
        <dbReference type="EMBL" id="KAK0416330.1"/>
    </source>
</evidence>
<dbReference type="AlphaFoldDB" id="A0AA39M0Q3"/>
<evidence type="ECO:0000256" key="6">
    <source>
        <dbReference type="SAM" id="MobiDB-lite"/>
    </source>
</evidence>
<feature type="domain" description="Helicase C-terminal" evidence="8">
    <location>
        <begin position="461"/>
        <end position="602"/>
    </location>
</feature>
<keyword evidence="5" id="KW-0067">ATP-binding</keyword>
<dbReference type="InterPro" id="IPR011545">
    <property type="entry name" value="DEAD/DEAH_box_helicase_dom"/>
</dbReference>
<dbReference type="SUPFAM" id="SSF69349">
    <property type="entry name" value="Phage fibre proteins"/>
    <property type="match status" value="1"/>
</dbReference>
<gene>
    <name evidence="9" type="ORF">QR680_012421</name>
</gene>
<evidence type="ECO:0000259" key="8">
    <source>
        <dbReference type="PROSITE" id="PS51194"/>
    </source>
</evidence>
<keyword evidence="3" id="KW-0378">Hydrolase</keyword>
<keyword evidence="2" id="KW-0547">Nucleotide-binding</keyword>
<feature type="compositionally biased region" description="Gly residues" evidence="6">
    <location>
        <begin position="1"/>
        <end position="17"/>
    </location>
</feature>
<feature type="domain" description="Helicase ATP-binding" evidence="7">
    <location>
        <begin position="244"/>
        <end position="430"/>
    </location>
</feature>
<evidence type="ECO:0000256" key="2">
    <source>
        <dbReference type="ARBA" id="ARBA00022741"/>
    </source>
</evidence>
<evidence type="ECO:0000256" key="3">
    <source>
        <dbReference type="ARBA" id="ARBA00022801"/>
    </source>
</evidence>
<evidence type="ECO:0000256" key="1">
    <source>
        <dbReference type="ARBA" id="ARBA00012552"/>
    </source>
</evidence>
<accession>A0AA39M0Q3</accession>
<proteinExistence type="predicted"/>